<dbReference type="SUPFAM" id="SSF51735">
    <property type="entry name" value="NAD(P)-binding Rossmann-fold domains"/>
    <property type="match status" value="1"/>
</dbReference>
<dbReference type="CDD" id="cd08249">
    <property type="entry name" value="enoyl_reductase_like"/>
    <property type="match status" value="1"/>
</dbReference>
<evidence type="ECO:0000313" key="5">
    <source>
        <dbReference type="EMBL" id="POR36314.1"/>
    </source>
</evidence>
<dbReference type="Gene3D" id="3.40.50.720">
    <property type="entry name" value="NAD(P)-binding Rossmann-like Domain"/>
    <property type="match status" value="1"/>
</dbReference>
<dbReference type="Proteomes" id="UP000237481">
    <property type="component" value="Unassembled WGS sequence"/>
</dbReference>
<dbReference type="InterPro" id="IPR013154">
    <property type="entry name" value="ADH-like_N"/>
</dbReference>
<evidence type="ECO:0000313" key="6">
    <source>
        <dbReference type="Proteomes" id="UP000237481"/>
    </source>
</evidence>
<feature type="compositionally biased region" description="Basic and acidic residues" evidence="3">
    <location>
        <begin position="9"/>
        <end position="19"/>
    </location>
</feature>
<accession>A0A2S4L1K4</accession>
<dbReference type="InterPro" id="IPR011032">
    <property type="entry name" value="GroES-like_sf"/>
</dbReference>
<evidence type="ECO:0000256" key="2">
    <source>
        <dbReference type="ARBA" id="ARBA00023002"/>
    </source>
</evidence>
<dbReference type="PANTHER" id="PTHR45348:SF7">
    <property type="entry name" value="ZINC BINDING OXIDOREDUCTASE, PUTATIVE-RELATED"/>
    <property type="match status" value="1"/>
</dbReference>
<reference evidence="5 6" key="1">
    <citation type="submission" date="2018-01" db="EMBL/GenBank/DDBJ databases">
        <title>Harnessing the power of phylogenomics to disentangle the directionality and signatures of interkingdom host jumping in the parasitic fungal genus Tolypocladium.</title>
        <authorList>
            <person name="Quandt C.A."/>
            <person name="Patterson W."/>
            <person name="Spatafora J.W."/>
        </authorList>
    </citation>
    <scope>NUCLEOTIDE SEQUENCE [LARGE SCALE GENOMIC DNA]</scope>
    <source>
        <strain evidence="5 6">NRBC 100945</strain>
    </source>
</reference>
<proteinExistence type="inferred from homology"/>
<gene>
    <name evidence="5" type="ORF">TPAR_03496</name>
</gene>
<sequence length="388" mass="41310">MKGLVLTPSRREAKVEELPKPTPGPGEVLIHVRAVALNPVDEIYVSSPIAVQDKRVVGTDFAGVVEGVSPELANSADPRTRTGARVAGFLQGACSVNDRPGAFAEYITAPYDLIWAVPSGLSLEAASTISMCGLTAAQGLCARLGLPSPFHDKHALPQDDKQESPVNVFIYGSSTSLGLYAAQLVNLSSAAHGKKIRLIGAASASKHSFLRQKPYSYDVLVDYRDSNWVDKVKAATDGRGVDYAMDCISEGSTVYKSHETLNSSASFAVFRGPVGGRYDASKLTVKPIYGAVWEGLGVEIGYNGTILPANPSARDFATKFFDFLGSETLAGGTKLEPNPARIMPGGLERIVPDGFALLGSGLVADRASVQRDEEYMRPISAEKLVYNV</sequence>
<dbReference type="InterPro" id="IPR047122">
    <property type="entry name" value="Trans-enoyl_RdTase-like"/>
</dbReference>
<evidence type="ECO:0000259" key="4">
    <source>
        <dbReference type="SMART" id="SM00829"/>
    </source>
</evidence>
<name>A0A2S4L1K4_9HYPO</name>
<dbReference type="InterPro" id="IPR020843">
    <property type="entry name" value="ER"/>
</dbReference>
<dbReference type="PANTHER" id="PTHR45348">
    <property type="entry name" value="HYPOTHETICAL OXIDOREDUCTASE (EUROFUNG)"/>
    <property type="match status" value="1"/>
</dbReference>
<dbReference type="SMART" id="SM00829">
    <property type="entry name" value="PKS_ER"/>
    <property type="match status" value="1"/>
</dbReference>
<feature type="domain" description="Enoyl reductase (ER)" evidence="4">
    <location>
        <begin position="3"/>
        <end position="364"/>
    </location>
</feature>
<comment type="caution">
    <text evidence="5">The sequence shown here is derived from an EMBL/GenBank/DDBJ whole genome shotgun (WGS) entry which is preliminary data.</text>
</comment>
<dbReference type="Pfam" id="PF08240">
    <property type="entry name" value="ADH_N"/>
    <property type="match status" value="1"/>
</dbReference>
<keyword evidence="2" id="KW-0560">Oxidoreductase</keyword>
<protein>
    <submittedName>
        <fullName evidence="5">Zinc-type alcohol dehydrogenase-like protein C2E1P3.01</fullName>
    </submittedName>
</protein>
<dbReference type="SUPFAM" id="SSF50129">
    <property type="entry name" value="GroES-like"/>
    <property type="match status" value="1"/>
</dbReference>
<organism evidence="5 6">
    <name type="scientific">Tolypocladium paradoxum</name>
    <dbReference type="NCBI Taxonomy" id="94208"/>
    <lineage>
        <taxon>Eukaryota</taxon>
        <taxon>Fungi</taxon>
        <taxon>Dikarya</taxon>
        <taxon>Ascomycota</taxon>
        <taxon>Pezizomycotina</taxon>
        <taxon>Sordariomycetes</taxon>
        <taxon>Hypocreomycetidae</taxon>
        <taxon>Hypocreales</taxon>
        <taxon>Ophiocordycipitaceae</taxon>
        <taxon>Tolypocladium</taxon>
    </lineage>
</organism>
<evidence type="ECO:0000256" key="1">
    <source>
        <dbReference type="ARBA" id="ARBA00008072"/>
    </source>
</evidence>
<dbReference type="OrthoDB" id="9992527at2759"/>
<comment type="similarity">
    <text evidence="1">Belongs to the zinc-containing alcohol dehydrogenase family.</text>
</comment>
<dbReference type="GO" id="GO:0016651">
    <property type="term" value="F:oxidoreductase activity, acting on NAD(P)H"/>
    <property type="evidence" value="ECO:0007669"/>
    <property type="project" value="InterPro"/>
</dbReference>
<keyword evidence="6" id="KW-1185">Reference proteome</keyword>
<dbReference type="AlphaFoldDB" id="A0A2S4L1K4"/>
<evidence type="ECO:0000256" key="3">
    <source>
        <dbReference type="SAM" id="MobiDB-lite"/>
    </source>
</evidence>
<dbReference type="STRING" id="94208.A0A2S4L1K4"/>
<dbReference type="EMBL" id="PKSG01000341">
    <property type="protein sequence ID" value="POR36314.1"/>
    <property type="molecule type" value="Genomic_DNA"/>
</dbReference>
<dbReference type="InterPro" id="IPR036291">
    <property type="entry name" value="NAD(P)-bd_dom_sf"/>
</dbReference>
<dbReference type="Gene3D" id="3.90.180.10">
    <property type="entry name" value="Medium-chain alcohol dehydrogenases, catalytic domain"/>
    <property type="match status" value="1"/>
</dbReference>
<feature type="region of interest" description="Disordered" evidence="3">
    <location>
        <begin position="1"/>
        <end position="22"/>
    </location>
</feature>